<organism evidence="2 3">
    <name type="scientific">Candidatus Buchananbacteria bacterium RIFCSPHIGHO2_01_FULL_47_11b</name>
    <dbReference type="NCBI Taxonomy" id="1797537"/>
    <lineage>
        <taxon>Bacteria</taxon>
        <taxon>Candidatus Buchananiibacteriota</taxon>
    </lineage>
</organism>
<evidence type="ECO:0000313" key="3">
    <source>
        <dbReference type="Proteomes" id="UP000178385"/>
    </source>
</evidence>
<evidence type="ECO:0000313" key="2">
    <source>
        <dbReference type="EMBL" id="OGY46199.1"/>
    </source>
</evidence>
<feature type="domain" description="Glycosyltransferase 2-like" evidence="1">
    <location>
        <begin position="5"/>
        <end position="159"/>
    </location>
</feature>
<dbReference type="InterPro" id="IPR029044">
    <property type="entry name" value="Nucleotide-diphossugar_trans"/>
</dbReference>
<gene>
    <name evidence="2" type="ORF">A2840_02575</name>
</gene>
<dbReference type="PANTHER" id="PTHR48090">
    <property type="entry name" value="UNDECAPRENYL-PHOSPHATE 4-DEOXY-4-FORMAMIDO-L-ARABINOSE TRANSFERASE-RELATED"/>
    <property type="match status" value="1"/>
</dbReference>
<proteinExistence type="predicted"/>
<dbReference type="CDD" id="cd04179">
    <property type="entry name" value="DPM_DPG-synthase_like"/>
    <property type="match status" value="1"/>
</dbReference>
<dbReference type="PANTHER" id="PTHR48090:SF7">
    <property type="entry name" value="RFBJ PROTEIN"/>
    <property type="match status" value="1"/>
</dbReference>
<dbReference type="EMBL" id="MHIG01000035">
    <property type="protein sequence ID" value="OGY46199.1"/>
    <property type="molecule type" value="Genomic_DNA"/>
</dbReference>
<reference evidence="2 3" key="1">
    <citation type="journal article" date="2016" name="Nat. Commun.">
        <title>Thousands of microbial genomes shed light on interconnected biogeochemical processes in an aquifer system.</title>
        <authorList>
            <person name="Anantharaman K."/>
            <person name="Brown C.T."/>
            <person name="Hug L.A."/>
            <person name="Sharon I."/>
            <person name="Castelle C.J."/>
            <person name="Probst A.J."/>
            <person name="Thomas B.C."/>
            <person name="Singh A."/>
            <person name="Wilkins M.J."/>
            <person name="Karaoz U."/>
            <person name="Brodie E.L."/>
            <person name="Williams K.H."/>
            <person name="Hubbard S.S."/>
            <person name="Banfield J.F."/>
        </authorList>
    </citation>
    <scope>NUCLEOTIDE SEQUENCE [LARGE SCALE GENOMIC DNA]</scope>
</reference>
<dbReference type="Proteomes" id="UP000178385">
    <property type="component" value="Unassembled WGS sequence"/>
</dbReference>
<dbReference type="SUPFAM" id="SSF53448">
    <property type="entry name" value="Nucleotide-diphospho-sugar transferases"/>
    <property type="match status" value="1"/>
</dbReference>
<dbReference type="AlphaFoldDB" id="A0A1G1Y1I8"/>
<name>A0A1G1Y1I8_9BACT</name>
<protein>
    <recommendedName>
        <fullName evidence="1">Glycosyltransferase 2-like domain-containing protein</fullName>
    </recommendedName>
</protein>
<dbReference type="InterPro" id="IPR050256">
    <property type="entry name" value="Glycosyltransferase_2"/>
</dbReference>
<accession>A0A1G1Y1I8</accession>
<comment type="caution">
    <text evidence="2">The sequence shown here is derived from an EMBL/GenBank/DDBJ whole genome shotgun (WGS) entry which is preliminary data.</text>
</comment>
<dbReference type="Pfam" id="PF00535">
    <property type="entry name" value="Glycos_transf_2"/>
    <property type="match status" value="1"/>
</dbReference>
<evidence type="ECO:0000259" key="1">
    <source>
        <dbReference type="Pfam" id="PF00535"/>
    </source>
</evidence>
<sequence>MRIVVIIPGYNEEKYLAETLRGVLKVTKDVIYVDDGSSDASVSIAKKHLHHVLVHETNLGKGAALKTGCEYAFSHLKADAVVFMDADNQHSASDLPRFFAELKKGTSVVFGVRKFSSATPLMRFLGNKFASVLMSALYGRYIPDIPSGFKAMNKTAYKALVWNSAGYEVEMEIAVRVIQKKIPYAELEIEAIYHDNDKGMTAIDALHIAKSLLQWRIGL</sequence>
<dbReference type="Gene3D" id="3.90.550.10">
    <property type="entry name" value="Spore Coat Polysaccharide Biosynthesis Protein SpsA, Chain A"/>
    <property type="match status" value="1"/>
</dbReference>
<dbReference type="InterPro" id="IPR001173">
    <property type="entry name" value="Glyco_trans_2-like"/>
</dbReference>